<accession>A0A3A4ZB84</accession>
<proteinExistence type="predicted"/>
<protein>
    <submittedName>
        <fullName evidence="1">Uncharacterized protein</fullName>
    </submittedName>
</protein>
<sequence>MKGKPPVGTPGTEYESHILHHDVDSLQESYLLVQEFLEQKVKSGWTLLFGRFNSSKLLEETETLPQQQ</sequence>
<name>A0A3A4ZB84_UNCKA</name>
<gene>
    <name evidence="1" type="ORF">C4561_05245</name>
</gene>
<evidence type="ECO:0000313" key="1">
    <source>
        <dbReference type="EMBL" id="RJR26521.1"/>
    </source>
</evidence>
<evidence type="ECO:0000313" key="2">
    <source>
        <dbReference type="Proteomes" id="UP000265540"/>
    </source>
</evidence>
<dbReference type="AlphaFoldDB" id="A0A3A4ZB84"/>
<dbReference type="Proteomes" id="UP000265540">
    <property type="component" value="Unassembled WGS sequence"/>
</dbReference>
<reference evidence="1 2" key="1">
    <citation type="journal article" date="2017" name="ISME J.">
        <title>Energy and carbon metabolisms in a deep terrestrial subsurface fluid microbial community.</title>
        <authorList>
            <person name="Momper L."/>
            <person name="Jungbluth S.P."/>
            <person name="Lee M.D."/>
            <person name="Amend J.P."/>
        </authorList>
    </citation>
    <scope>NUCLEOTIDE SEQUENCE [LARGE SCALE GENOMIC DNA]</scope>
    <source>
        <strain evidence="1">SURF_46</strain>
    </source>
</reference>
<dbReference type="EMBL" id="QZJF01000021">
    <property type="protein sequence ID" value="RJR26521.1"/>
    <property type="molecule type" value="Genomic_DNA"/>
</dbReference>
<comment type="caution">
    <text evidence="1">The sequence shown here is derived from an EMBL/GenBank/DDBJ whole genome shotgun (WGS) entry which is preliminary data.</text>
</comment>
<organism evidence="1 2">
    <name type="scientific">candidate division WWE3 bacterium</name>
    <dbReference type="NCBI Taxonomy" id="2053526"/>
    <lineage>
        <taxon>Bacteria</taxon>
        <taxon>Katanobacteria</taxon>
    </lineage>
</organism>